<dbReference type="STRING" id="35525.A0A164XLR3"/>
<dbReference type="InterPro" id="IPR017920">
    <property type="entry name" value="COMM"/>
</dbReference>
<comment type="caution">
    <text evidence="4">The sequence shown here is derived from an EMBL/GenBank/DDBJ whole genome shotgun (WGS) entry which is preliminary data.</text>
</comment>
<dbReference type="Pfam" id="PF07258">
    <property type="entry name" value="COMM_domain"/>
    <property type="match status" value="1"/>
</dbReference>
<sequence>MVDNTFFELSSIVQSNLLSLSDNKTGVSLEEFGIIIDTVCNSLAKIPSTDESQNAIKQLEVNKPLGKLGPQRISELYTSLSKFIIQAASQNISSSQLESKLKTFNWSSEKIDRLMKVFLVNQSKIQAVLRLYGSSPPKLVDVNWRLDYRLETNTRGPVHELMYIIELLLEDKGRREPLTFTASHAELEDLVNTLKDACHSVKRVALLKLGLQKKGNKLTHEVQ</sequence>
<evidence type="ECO:0000256" key="2">
    <source>
        <dbReference type="ARBA" id="ARBA00093469"/>
    </source>
</evidence>
<organism evidence="4 5">
    <name type="scientific">Daphnia magna</name>
    <dbReference type="NCBI Taxonomy" id="35525"/>
    <lineage>
        <taxon>Eukaryota</taxon>
        <taxon>Metazoa</taxon>
        <taxon>Ecdysozoa</taxon>
        <taxon>Arthropoda</taxon>
        <taxon>Crustacea</taxon>
        <taxon>Branchiopoda</taxon>
        <taxon>Diplostraca</taxon>
        <taxon>Cladocera</taxon>
        <taxon>Anomopoda</taxon>
        <taxon>Daphniidae</taxon>
        <taxon>Daphnia</taxon>
    </lineage>
</organism>
<dbReference type="Pfam" id="PF21672">
    <property type="entry name" value="COMM_HN"/>
    <property type="match status" value="1"/>
</dbReference>
<evidence type="ECO:0000313" key="4">
    <source>
        <dbReference type="EMBL" id="KZS14364.1"/>
    </source>
</evidence>
<dbReference type="GO" id="GO:0006814">
    <property type="term" value="P:sodium ion transport"/>
    <property type="evidence" value="ECO:0007669"/>
    <property type="project" value="InterPro"/>
</dbReference>
<accession>A0A164XLR3</accession>
<name>A0A164XLR3_9CRUS</name>
<evidence type="ECO:0000313" key="5">
    <source>
        <dbReference type="Proteomes" id="UP000076858"/>
    </source>
</evidence>
<dbReference type="EMBL" id="LRGB01000966">
    <property type="protein sequence ID" value="KZS14364.1"/>
    <property type="molecule type" value="Genomic_DNA"/>
</dbReference>
<dbReference type="PROSITE" id="PS51269">
    <property type="entry name" value="COMM"/>
    <property type="match status" value="1"/>
</dbReference>
<proteinExistence type="inferred from homology"/>
<dbReference type="Proteomes" id="UP000076858">
    <property type="component" value="Unassembled WGS sequence"/>
</dbReference>
<protein>
    <recommendedName>
        <fullName evidence="1">COMM domain-containing protein 3</fullName>
    </recommendedName>
</protein>
<evidence type="ECO:0000256" key="1">
    <source>
        <dbReference type="ARBA" id="ARBA00016548"/>
    </source>
</evidence>
<comment type="similarity">
    <text evidence="2">Belongs to the COMM domain-containing protein 3 family.</text>
</comment>
<feature type="domain" description="COMM" evidence="3">
    <location>
        <begin position="138"/>
        <end position="205"/>
    </location>
</feature>
<evidence type="ECO:0000259" key="3">
    <source>
        <dbReference type="PROSITE" id="PS51269"/>
    </source>
</evidence>
<gene>
    <name evidence="4" type="ORF">APZ42_020327</name>
</gene>
<keyword evidence="5" id="KW-1185">Reference proteome</keyword>
<dbReference type="PANTHER" id="PTHR31159">
    <property type="entry name" value="COMM DOMAIN-CONTAINING PROTEIN 3"/>
    <property type="match status" value="1"/>
</dbReference>
<dbReference type="AlphaFoldDB" id="A0A164XLR3"/>
<dbReference type="PANTHER" id="PTHR31159:SF1">
    <property type="entry name" value="COMM DOMAIN-CONTAINING PROTEIN 3"/>
    <property type="match status" value="1"/>
</dbReference>
<dbReference type="InterPro" id="IPR037355">
    <property type="entry name" value="COMMD3"/>
</dbReference>
<dbReference type="OrthoDB" id="1917519at2759"/>
<reference evidence="4 5" key="1">
    <citation type="submission" date="2016-03" db="EMBL/GenBank/DDBJ databases">
        <title>EvidentialGene: Evidence-directed Construction of Genes on Genomes.</title>
        <authorList>
            <person name="Gilbert D.G."/>
            <person name="Choi J.-H."/>
            <person name="Mockaitis K."/>
            <person name="Colbourne J."/>
            <person name="Pfrender M."/>
        </authorList>
    </citation>
    <scope>NUCLEOTIDE SEQUENCE [LARGE SCALE GENOMIC DNA]</scope>
    <source>
        <strain evidence="4 5">Xinb3</strain>
        <tissue evidence="4">Complete organism</tissue>
    </source>
</reference>